<reference evidence="2" key="1">
    <citation type="submission" date="2022-11" db="EMBL/GenBank/DDBJ databases">
        <title>Minimal conservation of predation-associated metabolite biosynthetic gene clusters underscores biosynthetic potential of Myxococcota including descriptions for ten novel species: Archangium lansinium sp. nov., Myxococcus landrumus sp. nov., Nannocystis bai.</title>
        <authorList>
            <person name="Ahearne A."/>
            <person name="Stevens C."/>
            <person name="Phillips K."/>
        </authorList>
    </citation>
    <scope>NUCLEOTIDE SEQUENCE</scope>
    <source>
        <strain evidence="2">Na p29</strain>
    </source>
</reference>
<dbReference type="AlphaFoldDB" id="A0A9X3EWJ1"/>
<keyword evidence="1" id="KW-0472">Membrane</keyword>
<keyword evidence="1" id="KW-0812">Transmembrane</keyword>
<dbReference type="EMBL" id="JAPNKE010000002">
    <property type="protein sequence ID" value="MCY1010790.1"/>
    <property type="molecule type" value="Genomic_DNA"/>
</dbReference>
<accession>A0A9X3EWJ1</accession>
<dbReference type="RefSeq" id="WP_267773885.1">
    <property type="nucleotide sequence ID" value="NZ_JAPNKE010000002.1"/>
</dbReference>
<evidence type="ECO:0000313" key="2">
    <source>
        <dbReference type="EMBL" id="MCY1010790.1"/>
    </source>
</evidence>
<evidence type="ECO:0000313" key="3">
    <source>
        <dbReference type="Proteomes" id="UP001150924"/>
    </source>
</evidence>
<protein>
    <submittedName>
        <fullName evidence="2">Uncharacterized protein</fullName>
    </submittedName>
</protein>
<dbReference type="Proteomes" id="UP001150924">
    <property type="component" value="Unassembled WGS sequence"/>
</dbReference>
<sequence length="49" mass="5030">MTLVHDLVTAVRTLFAVEASIVRIAVVGAVVAVLDAIVDVAVATSRLLA</sequence>
<comment type="caution">
    <text evidence="2">The sequence shown here is derived from an EMBL/GenBank/DDBJ whole genome shotgun (WGS) entry which is preliminary data.</text>
</comment>
<proteinExistence type="predicted"/>
<keyword evidence="1" id="KW-1133">Transmembrane helix</keyword>
<gene>
    <name evidence="2" type="ORF">OV079_35550</name>
</gene>
<keyword evidence="3" id="KW-1185">Reference proteome</keyword>
<evidence type="ECO:0000256" key="1">
    <source>
        <dbReference type="SAM" id="Phobius"/>
    </source>
</evidence>
<feature type="transmembrane region" description="Helical" evidence="1">
    <location>
        <begin position="20"/>
        <end position="43"/>
    </location>
</feature>
<organism evidence="2 3">
    <name type="scientific">Nannocystis pusilla</name>
    <dbReference type="NCBI Taxonomy" id="889268"/>
    <lineage>
        <taxon>Bacteria</taxon>
        <taxon>Pseudomonadati</taxon>
        <taxon>Myxococcota</taxon>
        <taxon>Polyangia</taxon>
        <taxon>Nannocystales</taxon>
        <taxon>Nannocystaceae</taxon>
        <taxon>Nannocystis</taxon>
    </lineage>
</organism>
<name>A0A9X3EWJ1_9BACT</name>